<proteinExistence type="predicted"/>
<reference evidence="1" key="1">
    <citation type="submission" date="2020-09" db="EMBL/GenBank/DDBJ databases">
        <title>Genome-Enabled Discovery of Anthraquinone Biosynthesis in Senna tora.</title>
        <authorList>
            <person name="Kang S.-H."/>
            <person name="Pandey R.P."/>
            <person name="Lee C.-M."/>
            <person name="Sim J.-S."/>
            <person name="Jeong J.-T."/>
            <person name="Choi B.-S."/>
            <person name="Jung M."/>
            <person name="Ginzburg D."/>
            <person name="Zhao K."/>
            <person name="Won S.Y."/>
            <person name="Oh T.-J."/>
            <person name="Yu Y."/>
            <person name="Kim N.-H."/>
            <person name="Lee O.R."/>
            <person name="Lee T.-H."/>
            <person name="Bashyal P."/>
            <person name="Kim T.-S."/>
            <person name="Lee W.-H."/>
            <person name="Kawkins C."/>
            <person name="Kim C.-K."/>
            <person name="Kim J.S."/>
            <person name="Ahn B.O."/>
            <person name="Rhee S.Y."/>
            <person name="Sohng J.K."/>
        </authorList>
    </citation>
    <scope>NUCLEOTIDE SEQUENCE</scope>
    <source>
        <tissue evidence="1">Leaf</tissue>
    </source>
</reference>
<protein>
    <submittedName>
        <fullName evidence="1">Uncharacterized protein</fullName>
    </submittedName>
</protein>
<keyword evidence="2" id="KW-1185">Reference proteome</keyword>
<gene>
    <name evidence="1" type="ORF">G2W53_010433</name>
</gene>
<organism evidence="1 2">
    <name type="scientific">Senna tora</name>
    <dbReference type="NCBI Taxonomy" id="362788"/>
    <lineage>
        <taxon>Eukaryota</taxon>
        <taxon>Viridiplantae</taxon>
        <taxon>Streptophyta</taxon>
        <taxon>Embryophyta</taxon>
        <taxon>Tracheophyta</taxon>
        <taxon>Spermatophyta</taxon>
        <taxon>Magnoliopsida</taxon>
        <taxon>eudicotyledons</taxon>
        <taxon>Gunneridae</taxon>
        <taxon>Pentapetalae</taxon>
        <taxon>rosids</taxon>
        <taxon>fabids</taxon>
        <taxon>Fabales</taxon>
        <taxon>Fabaceae</taxon>
        <taxon>Caesalpinioideae</taxon>
        <taxon>Cassia clade</taxon>
        <taxon>Senna</taxon>
    </lineage>
</organism>
<comment type="caution">
    <text evidence="1">The sequence shown here is derived from an EMBL/GenBank/DDBJ whole genome shotgun (WGS) entry which is preliminary data.</text>
</comment>
<accession>A0A835C9P4</accession>
<name>A0A835C9P4_9FABA</name>
<sequence>MGAAASWVEAVAPPNIFPA</sequence>
<dbReference type="EMBL" id="JAAIUW010000004">
    <property type="protein sequence ID" value="KAF7835574.1"/>
    <property type="molecule type" value="Genomic_DNA"/>
</dbReference>
<evidence type="ECO:0000313" key="1">
    <source>
        <dbReference type="EMBL" id="KAF7835574.1"/>
    </source>
</evidence>
<evidence type="ECO:0000313" key="2">
    <source>
        <dbReference type="Proteomes" id="UP000634136"/>
    </source>
</evidence>
<dbReference type="Proteomes" id="UP000634136">
    <property type="component" value="Unassembled WGS sequence"/>
</dbReference>
<dbReference type="AlphaFoldDB" id="A0A835C9P4"/>